<dbReference type="Proteomes" id="UP000799428">
    <property type="component" value="Unassembled WGS sequence"/>
</dbReference>
<dbReference type="AlphaFoldDB" id="A0A6G1KKJ1"/>
<gene>
    <name evidence="2" type="ORF">K504DRAFT_135755</name>
</gene>
<accession>A0A6G1KKJ1</accession>
<sequence length="95" mass="10619">MLPLYLNPRNYIISLLCSFLFCILHFAFRIFHLPSSISHLPSPITHHPSPISHLPCDALQRHACTRVLPAVLLLLCVPSSIVTVRPCRSIGILPT</sequence>
<keyword evidence="1" id="KW-1133">Transmembrane helix</keyword>
<feature type="transmembrane region" description="Helical" evidence="1">
    <location>
        <begin position="12"/>
        <end position="31"/>
    </location>
</feature>
<keyword evidence="3" id="KW-1185">Reference proteome</keyword>
<evidence type="ECO:0000313" key="3">
    <source>
        <dbReference type="Proteomes" id="UP000799428"/>
    </source>
</evidence>
<keyword evidence="1" id="KW-0472">Membrane</keyword>
<organism evidence="2 3">
    <name type="scientific">Pleomassaria siparia CBS 279.74</name>
    <dbReference type="NCBI Taxonomy" id="1314801"/>
    <lineage>
        <taxon>Eukaryota</taxon>
        <taxon>Fungi</taxon>
        <taxon>Dikarya</taxon>
        <taxon>Ascomycota</taxon>
        <taxon>Pezizomycotina</taxon>
        <taxon>Dothideomycetes</taxon>
        <taxon>Pleosporomycetidae</taxon>
        <taxon>Pleosporales</taxon>
        <taxon>Pleomassariaceae</taxon>
        <taxon>Pleomassaria</taxon>
    </lineage>
</organism>
<proteinExistence type="predicted"/>
<protein>
    <submittedName>
        <fullName evidence="2">Uncharacterized protein</fullName>
    </submittedName>
</protein>
<keyword evidence="1" id="KW-0812">Transmembrane</keyword>
<name>A0A6G1KKJ1_9PLEO</name>
<evidence type="ECO:0000313" key="2">
    <source>
        <dbReference type="EMBL" id="KAF2713354.1"/>
    </source>
</evidence>
<dbReference type="EMBL" id="MU005765">
    <property type="protein sequence ID" value="KAF2713354.1"/>
    <property type="molecule type" value="Genomic_DNA"/>
</dbReference>
<evidence type="ECO:0000256" key="1">
    <source>
        <dbReference type="SAM" id="Phobius"/>
    </source>
</evidence>
<reference evidence="2" key="1">
    <citation type="journal article" date="2020" name="Stud. Mycol.">
        <title>101 Dothideomycetes genomes: a test case for predicting lifestyles and emergence of pathogens.</title>
        <authorList>
            <person name="Haridas S."/>
            <person name="Albert R."/>
            <person name="Binder M."/>
            <person name="Bloem J."/>
            <person name="Labutti K."/>
            <person name="Salamov A."/>
            <person name="Andreopoulos B."/>
            <person name="Baker S."/>
            <person name="Barry K."/>
            <person name="Bills G."/>
            <person name="Bluhm B."/>
            <person name="Cannon C."/>
            <person name="Castanera R."/>
            <person name="Culley D."/>
            <person name="Daum C."/>
            <person name="Ezra D."/>
            <person name="Gonzalez J."/>
            <person name="Henrissat B."/>
            <person name="Kuo A."/>
            <person name="Liang C."/>
            <person name="Lipzen A."/>
            <person name="Lutzoni F."/>
            <person name="Magnuson J."/>
            <person name="Mondo S."/>
            <person name="Nolan M."/>
            <person name="Ohm R."/>
            <person name="Pangilinan J."/>
            <person name="Park H.-J."/>
            <person name="Ramirez L."/>
            <person name="Alfaro M."/>
            <person name="Sun H."/>
            <person name="Tritt A."/>
            <person name="Yoshinaga Y."/>
            <person name="Zwiers L.-H."/>
            <person name="Turgeon B."/>
            <person name="Goodwin S."/>
            <person name="Spatafora J."/>
            <person name="Crous P."/>
            <person name="Grigoriev I."/>
        </authorList>
    </citation>
    <scope>NUCLEOTIDE SEQUENCE</scope>
    <source>
        <strain evidence="2">CBS 279.74</strain>
    </source>
</reference>